<proteinExistence type="predicted"/>
<comment type="caution">
    <text evidence="2">The sequence shown here is derived from an EMBL/GenBank/DDBJ whole genome shotgun (WGS) entry which is preliminary data.</text>
</comment>
<reference evidence="2 3" key="1">
    <citation type="journal article" date="2015" name="Genome Biol.">
        <title>Comparative genomics of Steinernema reveals deeply conserved gene regulatory networks.</title>
        <authorList>
            <person name="Dillman A.R."/>
            <person name="Macchietto M."/>
            <person name="Porter C.F."/>
            <person name="Rogers A."/>
            <person name="Williams B."/>
            <person name="Antoshechkin I."/>
            <person name="Lee M.M."/>
            <person name="Goodwin Z."/>
            <person name="Lu X."/>
            <person name="Lewis E.E."/>
            <person name="Goodrich-Blair H."/>
            <person name="Stock S.P."/>
            <person name="Adams B.J."/>
            <person name="Sternberg P.W."/>
            <person name="Mortazavi A."/>
        </authorList>
    </citation>
    <scope>NUCLEOTIDE SEQUENCE [LARGE SCALE GENOMIC DNA]</scope>
    <source>
        <strain evidence="2 3">ALL</strain>
    </source>
</reference>
<feature type="transmembrane region" description="Helical" evidence="1">
    <location>
        <begin position="12"/>
        <end position="36"/>
    </location>
</feature>
<accession>A0A4U5MEF4</accession>
<keyword evidence="3" id="KW-1185">Reference proteome</keyword>
<name>A0A4U5MEF4_STECR</name>
<gene>
    <name evidence="2" type="ORF">L596_023693</name>
</gene>
<evidence type="ECO:0000313" key="2">
    <source>
        <dbReference type="EMBL" id="TKR67559.1"/>
    </source>
</evidence>
<keyword evidence="1" id="KW-0812">Transmembrane</keyword>
<keyword evidence="1" id="KW-0472">Membrane</keyword>
<protein>
    <submittedName>
        <fullName evidence="2">Uncharacterized protein</fullName>
    </submittedName>
</protein>
<dbReference type="Proteomes" id="UP000298663">
    <property type="component" value="Unassembled WGS sequence"/>
</dbReference>
<evidence type="ECO:0000256" key="1">
    <source>
        <dbReference type="SAM" id="Phobius"/>
    </source>
</evidence>
<dbReference type="AlphaFoldDB" id="A0A4U5MEF4"/>
<evidence type="ECO:0000313" key="3">
    <source>
        <dbReference type="Proteomes" id="UP000298663"/>
    </source>
</evidence>
<keyword evidence="1" id="KW-1133">Transmembrane helix</keyword>
<organism evidence="2 3">
    <name type="scientific">Steinernema carpocapsae</name>
    <name type="common">Entomopathogenic nematode</name>
    <dbReference type="NCBI Taxonomy" id="34508"/>
    <lineage>
        <taxon>Eukaryota</taxon>
        <taxon>Metazoa</taxon>
        <taxon>Ecdysozoa</taxon>
        <taxon>Nematoda</taxon>
        <taxon>Chromadorea</taxon>
        <taxon>Rhabditida</taxon>
        <taxon>Tylenchina</taxon>
        <taxon>Panagrolaimomorpha</taxon>
        <taxon>Strongyloidoidea</taxon>
        <taxon>Steinernematidae</taxon>
        <taxon>Steinernema</taxon>
    </lineage>
</organism>
<dbReference type="EMBL" id="AZBU02000008">
    <property type="protein sequence ID" value="TKR67559.1"/>
    <property type="molecule type" value="Genomic_DNA"/>
</dbReference>
<sequence length="68" mass="7432">MDNIYNKRNSYLYTIISSWALHHAIISLAASAILAWCRSVSSKISSFNFSFGRSSSSISMVNGSSHTG</sequence>
<reference evidence="2 3" key="2">
    <citation type="journal article" date="2019" name="G3 (Bethesda)">
        <title>Hybrid Assembly of the Genome of the Entomopathogenic Nematode Steinernema carpocapsae Identifies the X-Chromosome.</title>
        <authorList>
            <person name="Serra L."/>
            <person name="Macchietto M."/>
            <person name="Macias-Munoz A."/>
            <person name="McGill C.J."/>
            <person name="Rodriguez I.M."/>
            <person name="Rodriguez B."/>
            <person name="Murad R."/>
            <person name="Mortazavi A."/>
        </authorList>
    </citation>
    <scope>NUCLEOTIDE SEQUENCE [LARGE SCALE GENOMIC DNA]</scope>
    <source>
        <strain evidence="2 3">ALL</strain>
    </source>
</reference>